<evidence type="ECO:0000256" key="1">
    <source>
        <dbReference type="ARBA" id="ARBA00022676"/>
    </source>
</evidence>
<dbReference type="Proteomes" id="UP000996601">
    <property type="component" value="Unassembled WGS sequence"/>
</dbReference>
<keyword evidence="4" id="KW-1185">Reference proteome</keyword>
<dbReference type="SUPFAM" id="SSF53756">
    <property type="entry name" value="UDP-Glycosyltransferase/glycogen phosphorylase"/>
    <property type="match status" value="1"/>
</dbReference>
<reference evidence="3" key="1">
    <citation type="submission" date="2021-07" db="EMBL/GenBank/DDBJ databases">
        <title>Shinella sp. nov., a novel member of the genus Shinella from water.</title>
        <authorList>
            <person name="Deng Y."/>
        </authorList>
    </citation>
    <scope>NUCLEOTIDE SEQUENCE</scope>
    <source>
        <strain evidence="3">CPCC 100929</strain>
    </source>
</reference>
<evidence type="ECO:0000313" key="3">
    <source>
        <dbReference type="EMBL" id="MCQ4632362.1"/>
    </source>
</evidence>
<dbReference type="PANTHER" id="PTHR12526:SF510">
    <property type="entry name" value="D-INOSITOL 3-PHOSPHATE GLYCOSYLTRANSFERASE"/>
    <property type="match status" value="1"/>
</dbReference>
<evidence type="ECO:0000256" key="2">
    <source>
        <dbReference type="ARBA" id="ARBA00022679"/>
    </source>
</evidence>
<dbReference type="PANTHER" id="PTHR12526">
    <property type="entry name" value="GLYCOSYLTRANSFERASE"/>
    <property type="match status" value="1"/>
</dbReference>
<comment type="caution">
    <text evidence="3">The sequence shown here is derived from an EMBL/GenBank/DDBJ whole genome shotgun (WGS) entry which is preliminary data.</text>
</comment>
<sequence>MKIAYFVLPHMGGTYTVFRHLRGGLAPHGIDLRWVGLSHGGWSLQPGLEHEAAFGTLVETPPGDGKSAARQLERAIAAEGFDGVIVNVLSDRVQTNIVRYLSPKILRLMVVHNITPGTYAAAHAIRPHVHATVCVSRRCRDDLVKRHHFPAERTAVIANAISTDAYPQADRLPRPIGEGLRLLFLGRIEDASKGVLWLPEILARLPASVTLTIAGDGPDLARLKAAMPGMAPRIVYVGAVAAEAVPDLLAAHDVFLMPSRYEGLPMALVEAMAAGCVPVASALRGVTDMIVEDGRDGLLFPVGDPAKAVGLIRSLDKDRARLLALSIGARRKVAGAFTVDRMAAHYASVLRDIQANPPPLAAPLAMDGWSLPPGLRPGLRTFLPQPLKNWLRVVRERL</sequence>
<proteinExistence type="predicted"/>
<gene>
    <name evidence="3" type="ORF">GB927_020085</name>
</gene>
<dbReference type="Gene3D" id="3.40.50.2000">
    <property type="entry name" value="Glycogen Phosphorylase B"/>
    <property type="match status" value="2"/>
</dbReference>
<accession>A0ABT1RAZ4</accession>
<protein>
    <submittedName>
        <fullName evidence="3">Glycosyltransferase family 4 protein</fullName>
    </submittedName>
</protein>
<keyword evidence="2" id="KW-0808">Transferase</keyword>
<dbReference type="RefSeq" id="WP_256118992.1">
    <property type="nucleotide sequence ID" value="NZ_WHSB02000007.1"/>
</dbReference>
<name>A0ABT1RAZ4_9HYPH</name>
<dbReference type="Pfam" id="PF13692">
    <property type="entry name" value="Glyco_trans_1_4"/>
    <property type="match status" value="1"/>
</dbReference>
<dbReference type="CDD" id="cd03801">
    <property type="entry name" value="GT4_PimA-like"/>
    <property type="match status" value="1"/>
</dbReference>
<evidence type="ECO:0000313" key="4">
    <source>
        <dbReference type="Proteomes" id="UP000996601"/>
    </source>
</evidence>
<keyword evidence="1" id="KW-0328">Glycosyltransferase</keyword>
<dbReference type="EMBL" id="WHSB02000007">
    <property type="protein sequence ID" value="MCQ4632362.1"/>
    <property type="molecule type" value="Genomic_DNA"/>
</dbReference>
<organism evidence="3 4">
    <name type="scientific">Shinella lacus</name>
    <dbReference type="NCBI Taxonomy" id="2654216"/>
    <lineage>
        <taxon>Bacteria</taxon>
        <taxon>Pseudomonadati</taxon>
        <taxon>Pseudomonadota</taxon>
        <taxon>Alphaproteobacteria</taxon>
        <taxon>Hyphomicrobiales</taxon>
        <taxon>Rhizobiaceae</taxon>
        <taxon>Shinella</taxon>
    </lineage>
</organism>